<dbReference type="SMART" id="SM00903">
    <property type="entry name" value="Flavin_Reduct"/>
    <property type="match status" value="1"/>
</dbReference>
<name>A0A1A9RXA8_9NEIS</name>
<evidence type="ECO:0000256" key="3">
    <source>
        <dbReference type="ARBA" id="ARBA00038054"/>
    </source>
</evidence>
<evidence type="ECO:0000259" key="4">
    <source>
        <dbReference type="SMART" id="SM00903"/>
    </source>
</evidence>
<evidence type="ECO:0000313" key="6">
    <source>
        <dbReference type="Proteomes" id="UP000077885"/>
    </source>
</evidence>
<keyword evidence="2" id="KW-0285">Flavoprotein</keyword>
<accession>A0A1A9RXA8</accession>
<evidence type="ECO:0000313" key="5">
    <source>
        <dbReference type="EMBL" id="OAM29361.1"/>
    </source>
</evidence>
<dbReference type="InterPro" id="IPR012349">
    <property type="entry name" value="Split_barrel_FMN-bd"/>
</dbReference>
<feature type="domain" description="Flavin reductase like" evidence="4">
    <location>
        <begin position="13"/>
        <end position="155"/>
    </location>
</feature>
<keyword evidence="6" id="KW-1185">Reference proteome</keyword>
<dbReference type="EMBL" id="LXSL01000014">
    <property type="protein sequence ID" value="OAM29361.1"/>
    <property type="molecule type" value="Genomic_DNA"/>
</dbReference>
<dbReference type="Gene3D" id="2.30.110.10">
    <property type="entry name" value="Electron Transport, Fmn-binding Protein, Chain A"/>
    <property type="match status" value="1"/>
</dbReference>
<evidence type="ECO:0000256" key="2">
    <source>
        <dbReference type="ARBA" id="ARBA00022630"/>
    </source>
</evidence>
<dbReference type="GO" id="GO:0016646">
    <property type="term" value="F:oxidoreductase activity, acting on the CH-NH group of donors, NAD or NADP as acceptor"/>
    <property type="evidence" value="ECO:0007669"/>
    <property type="project" value="UniProtKB-ARBA"/>
</dbReference>
<organism evidence="5 6">
    <name type="scientific">Eikenella longinqua</name>
    <dbReference type="NCBI Taxonomy" id="1795827"/>
    <lineage>
        <taxon>Bacteria</taxon>
        <taxon>Pseudomonadati</taxon>
        <taxon>Pseudomonadota</taxon>
        <taxon>Betaproteobacteria</taxon>
        <taxon>Neisseriales</taxon>
        <taxon>Neisseriaceae</taxon>
        <taxon>Eikenella</taxon>
    </lineage>
</organism>
<gene>
    <name evidence="5" type="ORF">A7P95_03895</name>
</gene>
<comment type="similarity">
    <text evidence="3">Belongs to the flavoredoxin family.</text>
</comment>
<dbReference type="Proteomes" id="UP000077885">
    <property type="component" value="Unassembled WGS sequence"/>
</dbReference>
<dbReference type="InterPro" id="IPR052174">
    <property type="entry name" value="Flavoredoxin"/>
</dbReference>
<dbReference type="PANTHER" id="PTHR43567:SF1">
    <property type="entry name" value="FLAVOREDOXIN"/>
    <property type="match status" value="1"/>
</dbReference>
<comment type="cofactor">
    <cofactor evidence="1">
        <name>FMN</name>
        <dbReference type="ChEBI" id="CHEBI:58210"/>
    </cofactor>
</comment>
<dbReference type="PANTHER" id="PTHR43567">
    <property type="entry name" value="FLAVOREDOXIN-RELATED-RELATED"/>
    <property type="match status" value="1"/>
</dbReference>
<dbReference type="OrthoDB" id="9792436at2"/>
<comment type="caution">
    <text evidence="5">The sequence shown here is derived from an EMBL/GenBank/DDBJ whole genome shotgun (WGS) entry which is preliminary data.</text>
</comment>
<dbReference type="InterPro" id="IPR002563">
    <property type="entry name" value="Flavin_Rdtase-like_dom"/>
</dbReference>
<dbReference type="STRING" id="1795827.A7P95_03895"/>
<sequence>MALQPVPLEKFYRLLNHGPTVMVSAKHGGVENVMSAAWSCVLDFYPNPKVTLVLDKAAYTRSLVEGSGYFALQVPFANQAATVIAMGQSRKDNPNKLADNGIELFYQSDADIPLVKGCSAYILCKLIPEPHNQQTHDLFIGQVIAAYADDRVFRNGHWEFDEVGDELKNLHYVAGGQFYITGKGVNVKSDMPF</sequence>
<proteinExistence type="inferred from homology"/>
<protein>
    <submittedName>
        <fullName evidence="5">Flavin reductase</fullName>
    </submittedName>
</protein>
<dbReference type="Pfam" id="PF01613">
    <property type="entry name" value="Flavin_Reduct"/>
    <property type="match status" value="1"/>
</dbReference>
<dbReference type="GO" id="GO:0010181">
    <property type="term" value="F:FMN binding"/>
    <property type="evidence" value="ECO:0007669"/>
    <property type="project" value="InterPro"/>
</dbReference>
<evidence type="ECO:0000256" key="1">
    <source>
        <dbReference type="ARBA" id="ARBA00001917"/>
    </source>
</evidence>
<dbReference type="RefSeq" id="WP_067591455.1">
    <property type="nucleotide sequence ID" value="NZ_LXSL01000014.1"/>
</dbReference>
<reference evidence="6" key="1">
    <citation type="submission" date="2016-05" db="EMBL/GenBank/DDBJ databases">
        <title>Draft genome of Corynebacterium afermentans subsp. afermentans LCDC 88199T.</title>
        <authorList>
            <person name="Bernier A.-M."/>
            <person name="Bernard K."/>
        </authorList>
    </citation>
    <scope>NUCLEOTIDE SEQUENCE [LARGE SCALE GENOMIC DNA]</scope>
    <source>
        <strain evidence="6">NML02-A-017</strain>
    </source>
</reference>
<dbReference type="SUPFAM" id="SSF50475">
    <property type="entry name" value="FMN-binding split barrel"/>
    <property type="match status" value="1"/>
</dbReference>
<dbReference type="AlphaFoldDB" id="A0A1A9RXA8"/>